<accession>A0A562QQ34</accession>
<dbReference type="RefSeq" id="WP_038967866.1">
    <property type="nucleotide sequence ID" value="NZ_VLLA01000043.1"/>
</dbReference>
<dbReference type="EMBL" id="VLLA01000043">
    <property type="protein sequence ID" value="TWI58805.1"/>
    <property type="molecule type" value="Genomic_DNA"/>
</dbReference>
<keyword evidence="3" id="KW-1185">Reference proteome</keyword>
<name>A0A562QQ34_9BRAD</name>
<dbReference type="AlphaFoldDB" id="A0A562QQ34"/>
<feature type="domain" description="DUF7768" evidence="1">
    <location>
        <begin position="5"/>
        <end position="101"/>
    </location>
</feature>
<dbReference type="Proteomes" id="UP000316291">
    <property type="component" value="Unassembled WGS sequence"/>
</dbReference>
<evidence type="ECO:0000313" key="2">
    <source>
        <dbReference type="EMBL" id="TWI58805.1"/>
    </source>
</evidence>
<dbReference type="InterPro" id="IPR056670">
    <property type="entry name" value="DUF7768"/>
</dbReference>
<dbReference type="OrthoDB" id="7064188at2"/>
<organism evidence="2 3">
    <name type="scientific">Bradyrhizobium huanghuaihaiense</name>
    <dbReference type="NCBI Taxonomy" id="990078"/>
    <lineage>
        <taxon>Bacteria</taxon>
        <taxon>Pseudomonadati</taxon>
        <taxon>Pseudomonadota</taxon>
        <taxon>Alphaproteobacteria</taxon>
        <taxon>Hyphomicrobiales</taxon>
        <taxon>Nitrobacteraceae</taxon>
        <taxon>Bradyrhizobium</taxon>
    </lineage>
</organism>
<evidence type="ECO:0000259" key="1">
    <source>
        <dbReference type="Pfam" id="PF24963"/>
    </source>
</evidence>
<sequence>MQSIKLVVLESPYAGAVNDNVAYARRCLKDCALRGESAQASHLLLTQVLDDTKPDERALGIALGLAWREAAHYSVFYTDRGWSNGMQDALKSALEEKRPFKLRALDGSVKFPNPYLLPLNLYEAVDHSKAPANDA</sequence>
<dbReference type="Pfam" id="PF24963">
    <property type="entry name" value="DUF7768"/>
    <property type="match status" value="1"/>
</dbReference>
<proteinExistence type="predicted"/>
<protein>
    <recommendedName>
        <fullName evidence="1">DUF7768 domain-containing protein</fullName>
    </recommendedName>
</protein>
<gene>
    <name evidence="2" type="ORF">IQ16_08136</name>
</gene>
<comment type="caution">
    <text evidence="2">The sequence shown here is derived from an EMBL/GenBank/DDBJ whole genome shotgun (WGS) entry which is preliminary data.</text>
</comment>
<reference evidence="2 3" key="1">
    <citation type="journal article" date="2015" name="Stand. Genomic Sci.">
        <title>Genomic Encyclopedia of Bacterial and Archaeal Type Strains, Phase III: the genomes of soil and plant-associated and newly described type strains.</title>
        <authorList>
            <person name="Whitman W.B."/>
            <person name="Woyke T."/>
            <person name="Klenk H.P."/>
            <person name="Zhou Y."/>
            <person name="Lilburn T.G."/>
            <person name="Beck B.J."/>
            <person name="De Vos P."/>
            <person name="Vandamme P."/>
            <person name="Eisen J.A."/>
            <person name="Garrity G."/>
            <person name="Hugenholtz P."/>
            <person name="Kyrpides N.C."/>
        </authorList>
    </citation>
    <scope>NUCLEOTIDE SEQUENCE [LARGE SCALE GENOMIC DNA]</scope>
    <source>
        <strain evidence="2 3">CGMCC 1.10948</strain>
    </source>
</reference>
<evidence type="ECO:0000313" key="3">
    <source>
        <dbReference type="Proteomes" id="UP000316291"/>
    </source>
</evidence>